<dbReference type="InterPro" id="IPR043502">
    <property type="entry name" value="DNA/RNA_pol_sf"/>
</dbReference>
<dbReference type="InterPro" id="IPR027351">
    <property type="entry name" value="(+)RNA_virus_helicase_core_dom"/>
</dbReference>
<dbReference type="SUPFAM" id="SSF52540">
    <property type="entry name" value="P-loop containing nucleoside triphosphate hydrolases"/>
    <property type="match status" value="1"/>
</dbReference>
<dbReference type="GO" id="GO:0003968">
    <property type="term" value="F:RNA-directed RNA polymerase activity"/>
    <property type="evidence" value="ECO:0007669"/>
    <property type="project" value="InterPro"/>
</dbReference>
<evidence type="ECO:0000313" key="3">
    <source>
        <dbReference type="EMBL" id="JAC43062.1"/>
    </source>
</evidence>
<dbReference type="GO" id="GO:0003723">
    <property type="term" value="F:RNA binding"/>
    <property type="evidence" value="ECO:0007669"/>
    <property type="project" value="InterPro"/>
</dbReference>
<proteinExistence type="predicted"/>
<protein>
    <submittedName>
        <fullName evidence="3">Replicase large subunit</fullName>
    </submittedName>
</protein>
<dbReference type="InterPro" id="IPR007094">
    <property type="entry name" value="RNA-dir_pol_PSvirus"/>
</dbReference>
<dbReference type="Gene3D" id="3.40.50.12760">
    <property type="match status" value="1"/>
</dbReference>
<feature type="domain" description="RdRp catalytic" evidence="1">
    <location>
        <begin position="1248"/>
        <end position="1361"/>
    </location>
</feature>
<reference evidence="3" key="1">
    <citation type="journal article" date="2014" name="BMC Genomics">
        <title>Characterizing the developmental transcriptome of the oriental fruit fly, Bactrocera dorsalis (Diptera: Tephritidae) through comparative genomic analysis with Drosophila melanogaster utilizing modENCODE datasets.</title>
        <authorList>
            <person name="Geib S.M."/>
            <person name="Calla B."/>
            <person name="Hall B."/>
            <person name="Hou S."/>
            <person name="Manoukis N.C."/>
        </authorList>
    </citation>
    <scope>NUCLEOTIDE SEQUENCE</scope>
    <source>
        <strain evidence="3">Punador</strain>
    </source>
</reference>
<dbReference type="InterPro" id="IPR001788">
    <property type="entry name" value="RNA-dep_RNA_pol_alsuvir"/>
</dbReference>
<dbReference type="SUPFAM" id="SSF56672">
    <property type="entry name" value="DNA/RNA polymerases"/>
    <property type="match status" value="1"/>
</dbReference>
<organism evidence="3">
    <name type="scientific">Bactrocera dorsalis</name>
    <name type="common">Oriental fruit fly</name>
    <name type="synonym">Dacus dorsalis</name>
    <dbReference type="NCBI Taxonomy" id="27457"/>
    <lineage>
        <taxon>Eukaryota</taxon>
        <taxon>Metazoa</taxon>
        <taxon>Ecdysozoa</taxon>
        <taxon>Arthropoda</taxon>
        <taxon>Hexapoda</taxon>
        <taxon>Insecta</taxon>
        <taxon>Pterygota</taxon>
        <taxon>Neoptera</taxon>
        <taxon>Endopterygota</taxon>
        <taxon>Diptera</taxon>
        <taxon>Brachycera</taxon>
        <taxon>Muscomorpha</taxon>
        <taxon>Tephritoidea</taxon>
        <taxon>Tephritidae</taxon>
        <taxon>Bactrocera</taxon>
        <taxon>Bactrocera</taxon>
    </lineage>
</organism>
<dbReference type="GO" id="GO:0005524">
    <property type="term" value="F:ATP binding"/>
    <property type="evidence" value="ECO:0007669"/>
    <property type="project" value="InterPro"/>
</dbReference>
<dbReference type="GO" id="GO:0006351">
    <property type="term" value="P:DNA-templated transcription"/>
    <property type="evidence" value="ECO:0007669"/>
    <property type="project" value="InterPro"/>
</dbReference>
<dbReference type="InterPro" id="IPR027417">
    <property type="entry name" value="P-loop_NTPase"/>
</dbReference>
<feature type="domain" description="(+)RNA virus helicase C-terminal" evidence="2">
    <location>
        <begin position="652"/>
        <end position="953"/>
    </location>
</feature>
<dbReference type="Pfam" id="PF00978">
    <property type="entry name" value="RdRP_2"/>
    <property type="match status" value="1"/>
</dbReference>
<dbReference type="PROSITE" id="PS51657">
    <property type="entry name" value="PSRV_HELICASE"/>
    <property type="match status" value="1"/>
</dbReference>
<feature type="non-terminal residue" evidence="3">
    <location>
        <position position="1"/>
    </location>
</feature>
<dbReference type="Gene3D" id="3.40.50.300">
    <property type="entry name" value="P-loop containing nucleotide triphosphate hydrolases"/>
    <property type="match status" value="2"/>
</dbReference>
<evidence type="ECO:0000259" key="1">
    <source>
        <dbReference type="PROSITE" id="PS50507"/>
    </source>
</evidence>
<dbReference type="EMBL" id="GAKP01015890">
    <property type="protein sequence ID" value="JAC43062.1"/>
    <property type="molecule type" value="Transcribed_RNA"/>
</dbReference>
<dbReference type="CDD" id="cd23254">
    <property type="entry name" value="Kitaviridae_RdRp"/>
    <property type="match status" value="1"/>
</dbReference>
<sequence length="1496" mass="172058">RTCQSVIHQSAALYMDNVTNVARGLMNHCTDKHKDFATKVVKKVKESGKNVQDILATPIASPKKKKKLKTTEKRTVAVKEIHKPVNVEKVSIKSTNTKSSKSLKKSVSKKTESHSKSCATLDDVKTHFDSESNEDVVSIVDSLSSVTSCISNVAELKYLRDKLEPSLDFSCLNDEYAEILPTEHMSREQAKFLEILELNPSLNGNSLFAIYPTTRGLFVEILAKFAVVTWFTKEEFRMTKGTYLQIQDNDILNDNVLEQLQNQTAAYDTVYANGYIERGGSAEINNLPLLTAECTAAVALTAVGGNFVVRAFDMFLSDTRNILSSTAANFNTFSIYRSKYTPVYSSEYYVIFKDKLKNAAVNKIKPAKEYIKGYVRTSAKVMLPQLIKFADTRSAINTDNVITRMEKCPDVPLDIPQSQISEKSTHTQDDPAPVEKSWAQQVSEVSENTESEIGEIQEPTTDVLEEIDTNETESAVKVIDMSTLEFIKTNIDMAYYERDVPLDRMELAELKGRNDLESYWHGNELYRTMWAVPRKDYEVDDKPIRVMRNSVMERIELWRINESTIYNVYRAFYNTYIIPNFDKNLLRQYCHNHQENFGVIDSNTGQFVVKPKDLCGKYEKGLNGDIFINLTYKNDSYKDLVTDTRGFILVGNSTKLMQDPKLYSRVKNFDVMNMQMIKLCLVSGVPGCGKTFYIMQSATINDLIVTTTKENCEDIKTRCPKMKNNVRTIHSVILHGYNNTVNTMYVDEALMAHIGEIMLVANKVDCSNLVLIGDEQQIPFISRNKLFPAKYFSPEKFCYKKAYMNMSRRVPLDVARYYSTEYKNGFDTTNKKINTVKLFKVANYQTLDKKSLFLVFKQAEKSMLKVAGFERVFTVHEYQGKQAKNINVYRDSIHLNDMIYDSDPHILVALTRHTETFCYYTRNDNDKLSKIIRKIMLQDYTILTGGATSYDHYLRRNLHYTGPMYEHEVSRGLSIDLPRFEMIKQNYEDRVNKRFRIKFREKNFSLAYVQAWYDQILPGNSVHDYTYDPTILQNSELDIQISGQITLDTGKSSIIRRKYDTLRPVLRTAIGNERPKTQKESLLAFQKRNDNVPQLNVINDVQTVVNLMMDKFKQYIDPAKLDLYNSYTTLPIESNSESIDLWLKNQAKKNVTPNDLFLDEIPLTRYDFMIKPRPKVDTTTDAPYNYSALQTIAYHPQFVNQLLCPLFRDLKERLLAVLDKRILIYTDIDNLQFADTLTKIFPDGLESCEKYELDISKYDKSQGEIALEFDCAIMRKFGISEGIISLWRTAHGCTTLFDRSAGLKADVVFQRKSGDPFTFLGNTLHLMAVTAIAVDLRTIKCAVFAGDDSVLFTQESISLETVDVFQSVFNLEAKLFKRKYAYFCSKFLIFDEHWFFVPDLVKLVSKLGRRDLRNWEHAEEYRISLKDLLTDINNKNLMSVLNAAMAERYPSDIYDHSLLVSALIRLVASKENFLKLYFSEKNDRLCYDPSLPTTDW</sequence>
<accession>A0A034VLR9</accession>
<dbReference type="PROSITE" id="PS50507">
    <property type="entry name" value="RDRP_SSRNA_POS"/>
    <property type="match status" value="1"/>
</dbReference>
<evidence type="ECO:0000259" key="2">
    <source>
        <dbReference type="PROSITE" id="PS51657"/>
    </source>
</evidence>
<dbReference type="GO" id="GO:0039694">
    <property type="term" value="P:viral RNA genome replication"/>
    <property type="evidence" value="ECO:0007669"/>
    <property type="project" value="InterPro"/>
</dbReference>
<dbReference type="GO" id="GO:0071897">
    <property type="term" value="P:DNA biosynthetic process"/>
    <property type="evidence" value="ECO:0007669"/>
    <property type="project" value="UniProtKB-ARBA"/>
</dbReference>
<name>A0A034VLR9_BACDO</name>
<gene>
    <name evidence="3" type="primary">RDRP</name>
</gene>
<dbReference type="Pfam" id="PF01443">
    <property type="entry name" value="Viral_helicase1"/>
    <property type="match status" value="1"/>
</dbReference>